<reference evidence="3 4" key="1">
    <citation type="submission" date="2013-09" db="EMBL/GenBank/DDBJ databases">
        <title>Corchorus capsularis genome sequencing.</title>
        <authorList>
            <person name="Alam M."/>
            <person name="Haque M.S."/>
            <person name="Islam M.S."/>
            <person name="Emdad E.M."/>
            <person name="Islam M.M."/>
            <person name="Ahmed B."/>
            <person name="Halim A."/>
            <person name="Hossen Q.M.M."/>
            <person name="Hossain M.Z."/>
            <person name="Ahmed R."/>
            <person name="Khan M.M."/>
            <person name="Islam R."/>
            <person name="Rashid M.M."/>
            <person name="Khan S.A."/>
            <person name="Rahman M.S."/>
            <person name="Alam M."/>
        </authorList>
    </citation>
    <scope>NUCLEOTIDE SEQUENCE [LARGE SCALE GENOMIC DNA]</scope>
    <source>
        <strain evidence="4">cv. CVL-1</strain>
        <tissue evidence="3">Whole seedling</tissue>
    </source>
</reference>
<dbReference type="OrthoDB" id="758082at2759"/>
<sequence length="113" mass="11714">VERATADDPVQKDMATEKKEERIRRTELKKQEARENNAAVRQGGGDGGYMAKGSGGHTASGTHTYSTTGQMGRPTGAQQMSALPGHGTGQPTAQVDEGRAQAHPIGINTGVGG</sequence>
<dbReference type="Proteomes" id="UP000188268">
    <property type="component" value="Unassembled WGS sequence"/>
</dbReference>
<protein>
    <submittedName>
        <fullName evidence="3">Late Embryogenesis Abundant protein</fullName>
    </submittedName>
</protein>
<dbReference type="InterPro" id="IPR005513">
    <property type="entry name" value="LEA_1"/>
</dbReference>
<feature type="non-terminal residue" evidence="3">
    <location>
        <position position="113"/>
    </location>
</feature>
<organism evidence="3 4">
    <name type="scientific">Corchorus capsularis</name>
    <name type="common">Jute</name>
    <dbReference type="NCBI Taxonomy" id="210143"/>
    <lineage>
        <taxon>Eukaryota</taxon>
        <taxon>Viridiplantae</taxon>
        <taxon>Streptophyta</taxon>
        <taxon>Embryophyta</taxon>
        <taxon>Tracheophyta</taxon>
        <taxon>Spermatophyta</taxon>
        <taxon>Magnoliopsida</taxon>
        <taxon>eudicotyledons</taxon>
        <taxon>Gunneridae</taxon>
        <taxon>Pentapetalae</taxon>
        <taxon>rosids</taxon>
        <taxon>malvids</taxon>
        <taxon>Malvales</taxon>
        <taxon>Malvaceae</taxon>
        <taxon>Grewioideae</taxon>
        <taxon>Apeibeae</taxon>
        <taxon>Corchorus</taxon>
    </lineage>
</organism>
<dbReference type="EMBL" id="AWWV01013065">
    <property type="protein sequence ID" value="OMO63007.1"/>
    <property type="molecule type" value="Genomic_DNA"/>
</dbReference>
<dbReference type="GO" id="GO:0009793">
    <property type="term" value="P:embryo development ending in seed dormancy"/>
    <property type="evidence" value="ECO:0007669"/>
    <property type="project" value="InterPro"/>
</dbReference>
<proteinExistence type="inferred from homology"/>
<comment type="similarity">
    <text evidence="1">Belongs to the LEA type 1 family.</text>
</comment>
<name>A0A1R3GY80_COCAP</name>
<evidence type="ECO:0000313" key="3">
    <source>
        <dbReference type="EMBL" id="OMO63007.1"/>
    </source>
</evidence>
<dbReference type="Pfam" id="PF03760">
    <property type="entry name" value="LEA_1"/>
    <property type="match status" value="1"/>
</dbReference>
<feature type="compositionally biased region" description="Low complexity" evidence="2">
    <location>
        <begin position="59"/>
        <end position="69"/>
    </location>
</feature>
<evidence type="ECO:0000256" key="1">
    <source>
        <dbReference type="ARBA" id="ARBA00010975"/>
    </source>
</evidence>
<feature type="compositionally biased region" description="Basic and acidic residues" evidence="2">
    <location>
        <begin position="1"/>
        <end position="35"/>
    </location>
</feature>
<comment type="caution">
    <text evidence="3">The sequence shown here is derived from an EMBL/GenBank/DDBJ whole genome shotgun (WGS) entry which is preliminary data.</text>
</comment>
<accession>A0A1R3GY80</accession>
<keyword evidence="4" id="KW-1185">Reference proteome</keyword>
<evidence type="ECO:0000313" key="4">
    <source>
        <dbReference type="Proteomes" id="UP000188268"/>
    </source>
</evidence>
<gene>
    <name evidence="3" type="ORF">CCACVL1_22523</name>
</gene>
<feature type="compositionally biased region" description="Gly residues" evidence="2">
    <location>
        <begin position="42"/>
        <end position="58"/>
    </location>
</feature>
<dbReference type="AlphaFoldDB" id="A0A1R3GY80"/>
<evidence type="ECO:0000256" key="2">
    <source>
        <dbReference type="SAM" id="MobiDB-lite"/>
    </source>
</evidence>
<feature type="non-terminal residue" evidence="3">
    <location>
        <position position="1"/>
    </location>
</feature>
<feature type="region of interest" description="Disordered" evidence="2">
    <location>
        <begin position="1"/>
        <end position="113"/>
    </location>
</feature>